<gene>
    <name evidence="1" type="ORF">HMPREF9444_00982</name>
</gene>
<sequence length="48" mass="5617">MPATAPPANAMHKRDDQKNPRMMRKITAYLYSFFSNAVYFTKKTKGKY</sequence>
<dbReference type="AlphaFoldDB" id="E8LJU6"/>
<organism evidence="1 2">
    <name type="scientific">Succinatimonas hippei (strain DSM 22608 / JCM 16073 / KCTC 15190 / YIT 12066)</name>
    <dbReference type="NCBI Taxonomy" id="762983"/>
    <lineage>
        <taxon>Bacteria</taxon>
        <taxon>Pseudomonadati</taxon>
        <taxon>Pseudomonadota</taxon>
        <taxon>Gammaproteobacteria</taxon>
        <taxon>Aeromonadales</taxon>
        <taxon>Succinivibrionaceae</taxon>
        <taxon>Succinatimonas</taxon>
    </lineage>
</organism>
<keyword evidence="2" id="KW-1185">Reference proteome</keyword>
<comment type="caution">
    <text evidence="1">The sequence shown here is derived from an EMBL/GenBank/DDBJ whole genome shotgun (WGS) entry which is preliminary data.</text>
</comment>
<protein>
    <submittedName>
        <fullName evidence="1">Uncharacterized protein</fullName>
    </submittedName>
</protein>
<dbReference type="EMBL" id="AEVO01000047">
    <property type="protein sequence ID" value="EFY07202.1"/>
    <property type="molecule type" value="Genomic_DNA"/>
</dbReference>
<name>E8LJU6_SUCHY</name>
<accession>E8LJU6</accession>
<dbReference type="STRING" id="762983.HMPREF9444_00982"/>
<reference evidence="1 2" key="1">
    <citation type="submission" date="2011-01" db="EMBL/GenBank/DDBJ databases">
        <authorList>
            <person name="Weinstock G."/>
            <person name="Sodergren E."/>
            <person name="Clifton S."/>
            <person name="Fulton L."/>
            <person name="Fulton B."/>
            <person name="Courtney L."/>
            <person name="Fronick C."/>
            <person name="Harrison M."/>
            <person name="Strong C."/>
            <person name="Farmer C."/>
            <person name="Delahaunty K."/>
            <person name="Markovic C."/>
            <person name="Hall O."/>
            <person name="Minx P."/>
            <person name="Tomlinson C."/>
            <person name="Mitreva M."/>
            <person name="Hou S."/>
            <person name="Chen J."/>
            <person name="Wollam A."/>
            <person name="Pepin K.H."/>
            <person name="Johnson M."/>
            <person name="Bhonagiri V."/>
            <person name="Zhang X."/>
            <person name="Suruliraj S."/>
            <person name="Warren W."/>
            <person name="Chinwalla A."/>
            <person name="Mardis E.R."/>
            <person name="Wilson R.K."/>
        </authorList>
    </citation>
    <scope>NUCLEOTIDE SEQUENCE [LARGE SCALE GENOMIC DNA]</scope>
    <source>
        <strain evidence="2">DSM 22608 / JCM 16073 / KCTC 15190 / YIT 12066</strain>
    </source>
</reference>
<dbReference type="HOGENOM" id="CLU_3158574_0_0_6"/>
<evidence type="ECO:0000313" key="1">
    <source>
        <dbReference type="EMBL" id="EFY07202.1"/>
    </source>
</evidence>
<proteinExistence type="predicted"/>
<evidence type="ECO:0000313" key="2">
    <source>
        <dbReference type="Proteomes" id="UP000018458"/>
    </source>
</evidence>
<dbReference type="Proteomes" id="UP000018458">
    <property type="component" value="Unassembled WGS sequence"/>
</dbReference>